<name>X0UM67_9ZZZZ</name>
<gene>
    <name evidence="1" type="ORF">S01H1_18800</name>
</gene>
<dbReference type="AlphaFoldDB" id="X0UM67"/>
<organism evidence="1">
    <name type="scientific">marine sediment metagenome</name>
    <dbReference type="NCBI Taxonomy" id="412755"/>
    <lineage>
        <taxon>unclassified sequences</taxon>
        <taxon>metagenomes</taxon>
        <taxon>ecological metagenomes</taxon>
    </lineage>
</organism>
<feature type="non-terminal residue" evidence="1">
    <location>
        <position position="1"/>
    </location>
</feature>
<protein>
    <submittedName>
        <fullName evidence="1">Uncharacterized protein</fullName>
    </submittedName>
</protein>
<evidence type="ECO:0000313" key="1">
    <source>
        <dbReference type="EMBL" id="GAF89570.1"/>
    </source>
</evidence>
<accession>X0UM67</accession>
<comment type="caution">
    <text evidence="1">The sequence shown here is derived from an EMBL/GenBank/DDBJ whole genome shotgun (WGS) entry which is preliminary data.</text>
</comment>
<sequence length="46" mass="5052">HEGFQEESSFALAELIDNSLDAILEKPVIEVYQQTQPVSGAFEIAS</sequence>
<reference evidence="1" key="1">
    <citation type="journal article" date="2014" name="Front. Microbiol.">
        <title>High frequency of phylogenetically diverse reductive dehalogenase-homologous genes in deep subseafloor sedimentary metagenomes.</title>
        <authorList>
            <person name="Kawai M."/>
            <person name="Futagami T."/>
            <person name="Toyoda A."/>
            <person name="Takaki Y."/>
            <person name="Nishi S."/>
            <person name="Hori S."/>
            <person name="Arai W."/>
            <person name="Tsubouchi T."/>
            <person name="Morono Y."/>
            <person name="Uchiyama I."/>
            <person name="Ito T."/>
            <person name="Fujiyama A."/>
            <person name="Inagaki F."/>
            <person name="Takami H."/>
        </authorList>
    </citation>
    <scope>NUCLEOTIDE SEQUENCE</scope>
    <source>
        <strain evidence="1">Expedition CK06-06</strain>
    </source>
</reference>
<dbReference type="EMBL" id="BARS01010084">
    <property type="protein sequence ID" value="GAF89570.1"/>
    <property type="molecule type" value="Genomic_DNA"/>
</dbReference>
<proteinExistence type="predicted"/>